<dbReference type="Proteomes" id="UP000814243">
    <property type="component" value="Unassembled WGS sequence"/>
</dbReference>
<name>A0A922M0C3_SPOEX</name>
<sequence>MESIPTAYSPFGATYTGGVPPTSYWYNTYPQQLGGFLQGVQGVQGYTYAGQAFAGYQQQYMGKEYNQWANANACSSMGGVQLPWALGAGVGGVGSVGGVAAMSQPPQIGEDEWLAPSLLV</sequence>
<dbReference type="AlphaFoldDB" id="A0A922M0C3"/>
<accession>A0A922M0C3</accession>
<proteinExistence type="predicted"/>
<evidence type="ECO:0000313" key="2">
    <source>
        <dbReference type="Proteomes" id="UP000814243"/>
    </source>
</evidence>
<comment type="caution">
    <text evidence="1">The sequence shown here is derived from an EMBL/GenBank/DDBJ whole genome shotgun (WGS) entry which is preliminary data.</text>
</comment>
<dbReference type="EMBL" id="JACEFF010000941">
    <property type="protein sequence ID" value="KAH9627745.1"/>
    <property type="molecule type" value="Genomic_DNA"/>
</dbReference>
<reference evidence="1" key="1">
    <citation type="journal article" date="2021" name="G3 (Bethesda)">
        <title>Genome and transcriptome analysis of the beet armyworm Spodoptera exigua reveals targets for pest control. .</title>
        <authorList>
            <person name="Simon S."/>
            <person name="Breeschoten T."/>
            <person name="Jansen H.J."/>
            <person name="Dirks R.P."/>
            <person name="Schranz M.E."/>
            <person name="Ros V.I.D."/>
        </authorList>
    </citation>
    <scope>NUCLEOTIDE SEQUENCE</scope>
    <source>
        <strain evidence="1">TB_SE_WUR_2020</strain>
    </source>
</reference>
<evidence type="ECO:0000313" key="1">
    <source>
        <dbReference type="EMBL" id="KAH9627745.1"/>
    </source>
</evidence>
<protein>
    <submittedName>
        <fullName evidence="1">Uncharacterized protein</fullName>
    </submittedName>
</protein>
<organism evidence="1 2">
    <name type="scientific">Spodoptera exigua</name>
    <name type="common">Beet armyworm</name>
    <name type="synonym">Noctua fulgens</name>
    <dbReference type="NCBI Taxonomy" id="7107"/>
    <lineage>
        <taxon>Eukaryota</taxon>
        <taxon>Metazoa</taxon>
        <taxon>Ecdysozoa</taxon>
        <taxon>Arthropoda</taxon>
        <taxon>Hexapoda</taxon>
        <taxon>Insecta</taxon>
        <taxon>Pterygota</taxon>
        <taxon>Neoptera</taxon>
        <taxon>Endopterygota</taxon>
        <taxon>Lepidoptera</taxon>
        <taxon>Glossata</taxon>
        <taxon>Ditrysia</taxon>
        <taxon>Noctuoidea</taxon>
        <taxon>Noctuidae</taxon>
        <taxon>Amphipyrinae</taxon>
        <taxon>Spodoptera</taxon>
    </lineage>
</organism>
<gene>
    <name evidence="1" type="ORF">HF086_017288</name>
</gene>